<feature type="domain" description="HTH cro/C1-type" evidence="1">
    <location>
        <begin position="14"/>
        <end position="67"/>
    </location>
</feature>
<reference evidence="2 3" key="1">
    <citation type="submission" date="2018-05" db="EMBL/GenBank/DDBJ databases">
        <title>Leucothrix arctica sp. nov., isolated from Arctic seawater.</title>
        <authorList>
            <person name="Choi A."/>
            <person name="Baek K."/>
        </authorList>
    </citation>
    <scope>NUCLEOTIDE SEQUENCE [LARGE SCALE GENOMIC DNA]</scope>
    <source>
        <strain evidence="2 3">IMCC9719</strain>
    </source>
</reference>
<sequence>MNDEQHREHLFVTLRQALKSQGYTYAKLGEALDVSELTIKRLFRDKDCKMSRLIEICSVIGMSFSDLVAMQERMQSSAQYLPIEIEKEIAKHPDLFAFLVLLISHISPQKIAEEYRLTDSQLYSYLRELEKLDVLEILENNDIRFSVSLPIRLRFHGPLSDHIKKANKNFISHCISNNNDPEYCFSAGSRLMRPSSIAQLQEQFSQLQKDFDYLATQDQMFFGNEDLQLYKIVYGLGPFPVMQLFPLSNKYKQTTNSTQPHNHVMAKWQ</sequence>
<dbReference type="AlphaFoldDB" id="A0A317CB33"/>
<protein>
    <recommendedName>
        <fullName evidence="1">HTH cro/C1-type domain-containing protein</fullName>
    </recommendedName>
</protein>
<evidence type="ECO:0000259" key="1">
    <source>
        <dbReference type="PROSITE" id="PS50943"/>
    </source>
</evidence>
<evidence type="ECO:0000313" key="3">
    <source>
        <dbReference type="Proteomes" id="UP000245506"/>
    </source>
</evidence>
<organism evidence="2 3">
    <name type="scientific">Leucothrix arctica</name>
    <dbReference type="NCBI Taxonomy" id="1481894"/>
    <lineage>
        <taxon>Bacteria</taxon>
        <taxon>Pseudomonadati</taxon>
        <taxon>Pseudomonadota</taxon>
        <taxon>Gammaproteobacteria</taxon>
        <taxon>Thiotrichales</taxon>
        <taxon>Thiotrichaceae</taxon>
        <taxon>Leucothrix</taxon>
    </lineage>
</organism>
<gene>
    <name evidence="2" type="ORF">DKT75_11980</name>
</gene>
<accession>A0A317CB33</accession>
<dbReference type="InterPro" id="IPR001387">
    <property type="entry name" value="Cro/C1-type_HTH"/>
</dbReference>
<dbReference type="GO" id="GO:0003677">
    <property type="term" value="F:DNA binding"/>
    <property type="evidence" value="ECO:0007669"/>
    <property type="project" value="InterPro"/>
</dbReference>
<dbReference type="PROSITE" id="PS50943">
    <property type="entry name" value="HTH_CROC1"/>
    <property type="match status" value="1"/>
</dbReference>
<dbReference type="InterPro" id="IPR010982">
    <property type="entry name" value="Lambda_DNA-bd_dom_sf"/>
</dbReference>
<name>A0A317CB33_9GAMM</name>
<dbReference type="OrthoDB" id="5298444at2"/>
<dbReference type="Pfam" id="PF13443">
    <property type="entry name" value="HTH_26"/>
    <property type="match status" value="1"/>
</dbReference>
<dbReference type="Gene3D" id="1.10.260.40">
    <property type="entry name" value="lambda repressor-like DNA-binding domains"/>
    <property type="match status" value="1"/>
</dbReference>
<evidence type="ECO:0000313" key="2">
    <source>
        <dbReference type="EMBL" id="PWQ95746.1"/>
    </source>
</evidence>
<dbReference type="Proteomes" id="UP000245506">
    <property type="component" value="Unassembled WGS sequence"/>
</dbReference>
<dbReference type="SMART" id="SM00530">
    <property type="entry name" value="HTH_XRE"/>
    <property type="match status" value="1"/>
</dbReference>
<dbReference type="EMBL" id="QGKL01000032">
    <property type="protein sequence ID" value="PWQ95746.1"/>
    <property type="molecule type" value="Genomic_DNA"/>
</dbReference>
<keyword evidence="3" id="KW-1185">Reference proteome</keyword>
<comment type="caution">
    <text evidence="2">The sequence shown here is derived from an EMBL/GenBank/DDBJ whole genome shotgun (WGS) entry which is preliminary data.</text>
</comment>
<dbReference type="SUPFAM" id="SSF47413">
    <property type="entry name" value="lambda repressor-like DNA-binding domains"/>
    <property type="match status" value="1"/>
</dbReference>
<proteinExistence type="predicted"/>
<dbReference type="RefSeq" id="WP_109823674.1">
    <property type="nucleotide sequence ID" value="NZ_QGKL01000032.1"/>
</dbReference>